<evidence type="ECO:0000256" key="4">
    <source>
        <dbReference type="ARBA" id="ARBA00022692"/>
    </source>
</evidence>
<dbReference type="Gene3D" id="1.20.1640.10">
    <property type="entry name" value="Multidrug efflux transporter AcrB transmembrane domain"/>
    <property type="match status" value="1"/>
</dbReference>
<dbReference type="Pfam" id="PF02355">
    <property type="entry name" value="SecD_SecF_C"/>
    <property type="match status" value="1"/>
</dbReference>
<comment type="function">
    <text evidence="9">Part of the Sec protein translocase complex. Interacts with the SecYEG preprotein conducting channel. SecDF uses the proton motive force (PMF) to complete protein translocation after the ATP-dependent function of SecA.</text>
</comment>
<dbReference type="eggNOG" id="COG0342">
    <property type="taxonomic scope" value="Bacteria"/>
</dbReference>
<dbReference type="NCBIfam" id="TIGR01129">
    <property type="entry name" value="secD"/>
    <property type="match status" value="1"/>
</dbReference>
<sequence>MNWKSISKLAVIVLLVAAVSVVFFKPNLKPVYNKEISWMPLVKIINLGLDLRGGVHVVLQAEETPGVSLTDDEIKKAMAVISNRVNQYGVAEPIIQQQGKDRVIVELAGIKDPDEAVNNMVKTAYLEFKAENGQTVLTGRDLKDAEESKAPDSSAAQVNLTFTPAGAKTFGDFTARNVGRNLGIYLDGKLIQNPSIETPIQNGQARITGYATLQDAHNIAILLRSGALPVKMDVIEKRAVGPMLGADSLAKSKMAGIVGFAAILIFMIGYYRLPGLIADIALVIYSLIVLAVFAGLHVTMTLPGIAGFLLSLGIAVDANVIIFERIKEELRNGKTLRTAIDAGFKRAVVTVVDANVTTLIAAAVLYYFGTGPIKGFAVTLSVGILASMFTAISLTRYMLQLTASSNLVKNTKMYGA</sequence>
<organism evidence="13 14">
    <name type="scientific">Desulfofarcimen acetoxidans (strain ATCC 49208 / DSM 771 / KCTC 5769 / VKM B-1644 / 5575)</name>
    <name type="common">Desulfotomaculum acetoxidans</name>
    <dbReference type="NCBI Taxonomy" id="485916"/>
    <lineage>
        <taxon>Bacteria</taxon>
        <taxon>Bacillati</taxon>
        <taxon>Bacillota</taxon>
        <taxon>Clostridia</taxon>
        <taxon>Eubacteriales</taxon>
        <taxon>Peptococcaceae</taxon>
        <taxon>Desulfofarcimen</taxon>
    </lineage>
</organism>
<dbReference type="AlphaFoldDB" id="C8W4E1"/>
<dbReference type="GO" id="GO:0005886">
    <property type="term" value="C:plasma membrane"/>
    <property type="evidence" value="ECO:0007669"/>
    <property type="project" value="UniProtKB-SubCell"/>
</dbReference>
<comment type="subunit">
    <text evidence="9">Forms a complex with SecF. Part of the essential Sec protein translocation apparatus which comprises SecA, SecYEG and auxiliary proteins SecDF. Other proteins may also be involved.</text>
</comment>
<dbReference type="InterPro" id="IPR048631">
    <property type="entry name" value="SecD_1st"/>
</dbReference>
<evidence type="ECO:0000259" key="11">
    <source>
        <dbReference type="Pfam" id="PF21760"/>
    </source>
</evidence>
<keyword evidence="6 9" id="KW-1133">Transmembrane helix</keyword>
<feature type="domain" description="Protein translocase subunit SecDF P1" evidence="11">
    <location>
        <begin position="74"/>
        <end position="132"/>
    </location>
</feature>
<dbReference type="InterPro" id="IPR055344">
    <property type="entry name" value="SecD_SecF_C_bact"/>
</dbReference>
<keyword evidence="3 9" id="KW-1003">Cell membrane</keyword>
<dbReference type="EMBL" id="CP001720">
    <property type="protein sequence ID" value="ACV62009.1"/>
    <property type="molecule type" value="Genomic_DNA"/>
</dbReference>
<dbReference type="PANTHER" id="PTHR30081">
    <property type="entry name" value="PROTEIN-EXPORT MEMBRANE PROTEIN SEC"/>
    <property type="match status" value="1"/>
</dbReference>
<keyword evidence="14" id="KW-1185">Reference proteome</keyword>
<comment type="caution">
    <text evidence="9">Lacks conserved residue(s) required for the propagation of feature annotation.</text>
</comment>
<dbReference type="InterPro" id="IPR022646">
    <property type="entry name" value="SecD/SecF_CS"/>
</dbReference>
<dbReference type="InterPro" id="IPR048634">
    <property type="entry name" value="SecD_SecF_C"/>
</dbReference>
<reference evidence="13 14" key="1">
    <citation type="journal article" date="2009" name="Stand. Genomic Sci.">
        <title>Complete genome sequence of Desulfotomaculum acetoxidans type strain (5575).</title>
        <authorList>
            <person name="Spring S."/>
            <person name="Lapidus A."/>
            <person name="Schroder M."/>
            <person name="Gleim D."/>
            <person name="Sims D."/>
            <person name="Meincke L."/>
            <person name="Glavina Del Rio T."/>
            <person name="Tice H."/>
            <person name="Copeland A."/>
            <person name="Cheng J.F."/>
            <person name="Lucas S."/>
            <person name="Chen F."/>
            <person name="Nolan M."/>
            <person name="Bruce D."/>
            <person name="Goodwin L."/>
            <person name="Pitluck S."/>
            <person name="Ivanova N."/>
            <person name="Mavromatis K."/>
            <person name="Mikhailova N."/>
            <person name="Pati A."/>
            <person name="Chen A."/>
            <person name="Palaniappan K."/>
            <person name="Land M."/>
            <person name="Hauser L."/>
            <person name="Chang Y.J."/>
            <person name="Jeffries C.D."/>
            <person name="Chain P."/>
            <person name="Saunders E."/>
            <person name="Brettin T."/>
            <person name="Detter J.C."/>
            <person name="Goker M."/>
            <person name="Bristow J."/>
            <person name="Eisen J.A."/>
            <person name="Markowitz V."/>
            <person name="Hugenholtz P."/>
            <person name="Kyrpides N.C."/>
            <person name="Klenk H.P."/>
            <person name="Han C."/>
        </authorList>
    </citation>
    <scope>NUCLEOTIDE SEQUENCE [LARGE SCALE GENOMIC DNA]</scope>
    <source>
        <strain evidence="14">ATCC 49208 / DSM 771 / VKM B-1644</strain>
    </source>
</reference>
<dbReference type="FunFam" id="1.20.1640.10:FF:000004">
    <property type="entry name" value="Protein translocase subunit SecD"/>
    <property type="match status" value="1"/>
</dbReference>
<keyword evidence="7 9" id="KW-0811">Translocation</keyword>
<keyword evidence="2 9" id="KW-0813">Transport</keyword>
<dbReference type="Gene3D" id="3.30.70.3220">
    <property type="match status" value="1"/>
</dbReference>
<dbReference type="Pfam" id="PF21760">
    <property type="entry name" value="SecD_1st"/>
    <property type="match status" value="1"/>
</dbReference>
<dbReference type="Pfam" id="PF22599">
    <property type="entry name" value="SecDF_P1_head"/>
    <property type="match status" value="1"/>
</dbReference>
<dbReference type="KEGG" id="dae:Dtox_1123"/>
<accession>C8W4E1</accession>
<dbReference type="OrthoDB" id="9805019at2"/>
<dbReference type="HOGENOM" id="CLU_007894_4_2_9"/>
<comment type="similarity">
    <text evidence="9">Belongs to the SecD/SecF family. SecD subfamily.</text>
</comment>
<feature type="domain" description="SecDF P1 head subdomain" evidence="12">
    <location>
        <begin position="134"/>
        <end position="230"/>
    </location>
</feature>
<dbReference type="STRING" id="485916.Dtox_1123"/>
<dbReference type="GO" id="GO:0065002">
    <property type="term" value="P:intracellular protein transmembrane transport"/>
    <property type="evidence" value="ECO:0007669"/>
    <property type="project" value="UniProtKB-UniRule"/>
</dbReference>
<evidence type="ECO:0000256" key="2">
    <source>
        <dbReference type="ARBA" id="ARBA00022448"/>
    </source>
</evidence>
<dbReference type="GO" id="GO:0006605">
    <property type="term" value="P:protein targeting"/>
    <property type="evidence" value="ECO:0007669"/>
    <property type="project" value="UniProtKB-UniRule"/>
</dbReference>
<evidence type="ECO:0000259" key="10">
    <source>
        <dbReference type="Pfam" id="PF02355"/>
    </source>
</evidence>
<evidence type="ECO:0000256" key="7">
    <source>
        <dbReference type="ARBA" id="ARBA00023010"/>
    </source>
</evidence>
<dbReference type="InterPro" id="IPR022813">
    <property type="entry name" value="SecD/SecF_arch_bac"/>
</dbReference>
<keyword evidence="4 9" id="KW-0812">Transmembrane</keyword>
<dbReference type="NCBIfam" id="TIGR00916">
    <property type="entry name" value="2A0604s01"/>
    <property type="match status" value="1"/>
</dbReference>
<evidence type="ECO:0000259" key="12">
    <source>
        <dbReference type="Pfam" id="PF22599"/>
    </source>
</evidence>
<dbReference type="RefSeq" id="WP_015756724.1">
    <property type="nucleotide sequence ID" value="NC_013216.1"/>
</dbReference>
<evidence type="ECO:0000313" key="14">
    <source>
        <dbReference type="Proteomes" id="UP000002217"/>
    </source>
</evidence>
<proteinExistence type="inferred from homology"/>
<dbReference type="GO" id="GO:0015450">
    <property type="term" value="F:protein-transporting ATPase activity"/>
    <property type="evidence" value="ECO:0007669"/>
    <property type="project" value="InterPro"/>
</dbReference>
<comment type="subcellular location">
    <subcellularLocation>
        <location evidence="1 9">Cell membrane</location>
        <topology evidence="1 9">Multi-pass membrane protein</topology>
    </subcellularLocation>
</comment>
<evidence type="ECO:0000256" key="9">
    <source>
        <dbReference type="HAMAP-Rule" id="MF_01463"/>
    </source>
</evidence>
<evidence type="ECO:0000313" key="13">
    <source>
        <dbReference type="EMBL" id="ACV62009.1"/>
    </source>
</evidence>
<name>C8W4E1_DESAS</name>
<feature type="transmembrane region" description="Helical" evidence="9">
    <location>
        <begin position="280"/>
        <end position="299"/>
    </location>
</feature>
<evidence type="ECO:0000256" key="8">
    <source>
        <dbReference type="ARBA" id="ARBA00023136"/>
    </source>
</evidence>
<evidence type="ECO:0000256" key="1">
    <source>
        <dbReference type="ARBA" id="ARBA00004651"/>
    </source>
</evidence>
<feature type="domain" description="Protein export membrane protein SecD/SecF C-terminal" evidence="10">
    <location>
        <begin position="231"/>
        <end position="394"/>
    </location>
</feature>
<keyword evidence="5 9" id="KW-0653">Protein transport</keyword>
<dbReference type="GO" id="GO:0043952">
    <property type="term" value="P:protein transport by the Sec complex"/>
    <property type="evidence" value="ECO:0007669"/>
    <property type="project" value="UniProtKB-UniRule"/>
</dbReference>
<protein>
    <recommendedName>
        <fullName evidence="9">Protein translocase subunit SecD</fullName>
    </recommendedName>
</protein>
<feature type="transmembrane region" description="Helical" evidence="9">
    <location>
        <begin position="254"/>
        <end position="273"/>
    </location>
</feature>
<dbReference type="HAMAP" id="MF_01463_B">
    <property type="entry name" value="SecD_B"/>
    <property type="match status" value="1"/>
</dbReference>
<feature type="transmembrane region" description="Helical" evidence="9">
    <location>
        <begin position="375"/>
        <end position="399"/>
    </location>
</feature>
<keyword evidence="8 9" id="KW-0472">Membrane</keyword>
<dbReference type="PANTHER" id="PTHR30081:SF1">
    <property type="entry name" value="PROTEIN TRANSLOCASE SUBUNIT SECD"/>
    <property type="match status" value="1"/>
</dbReference>
<dbReference type="Proteomes" id="UP000002217">
    <property type="component" value="Chromosome"/>
</dbReference>
<dbReference type="InterPro" id="IPR005791">
    <property type="entry name" value="SecD"/>
</dbReference>
<evidence type="ECO:0000256" key="6">
    <source>
        <dbReference type="ARBA" id="ARBA00022989"/>
    </source>
</evidence>
<feature type="transmembrane region" description="Helical" evidence="9">
    <location>
        <begin position="347"/>
        <end position="369"/>
    </location>
</feature>
<evidence type="ECO:0000256" key="3">
    <source>
        <dbReference type="ARBA" id="ARBA00022475"/>
    </source>
</evidence>
<gene>
    <name evidence="9" type="primary">secD</name>
    <name evidence="13" type="ordered locus">Dtox_1123</name>
</gene>
<feature type="transmembrane region" description="Helical" evidence="9">
    <location>
        <begin position="305"/>
        <end position="326"/>
    </location>
</feature>
<evidence type="ECO:0000256" key="5">
    <source>
        <dbReference type="ARBA" id="ARBA00022927"/>
    </source>
</evidence>
<dbReference type="Pfam" id="PF07549">
    <property type="entry name" value="Sec_GG"/>
    <property type="match status" value="1"/>
</dbReference>
<dbReference type="InterPro" id="IPR054384">
    <property type="entry name" value="SecDF_P1_head"/>
</dbReference>
<dbReference type="SUPFAM" id="SSF82866">
    <property type="entry name" value="Multidrug efflux transporter AcrB transmembrane domain"/>
    <property type="match status" value="1"/>
</dbReference>